<dbReference type="Gene3D" id="1.10.150.130">
    <property type="match status" value="1"/>
</dbReference>
<evidence type="ECO:0000256" key="7">
    <source>
        <dbReference type="ARBA" id="ARBA00023172"/>
    </source>
</evidence>
<comment type="subcellular location">
    <subcellularLocation>
        <location evidence="1 9">Cytoplasm</location>
    </subcellularLocation>
</comment>
<dbReference type="InterPro" id="IPR013762">
    <property type="entry name" value="Integrase-like_cat_sf"/>
</dbReference>
<keyword evidence="7 9" id="KW-0233">DNA recombination</keyword>
<keyword evidence="6 9" id="KW-0238">DNA-binding</keyword>
<comment type="caution">
    <text evidence="12">The sequence shown here is derived from an EMBL/GenBank/DDBJ whole genome shotgun (WGS) entry which is preliminary data.</text>
</comment>
<dbReference type="Proteomes" id="UP000294802">
    <property type="component" value="Unassembled WGS sequence"/>
</dbReference>
<keyword evidence="5 9" id="KW-0229">DNA integration</keyword>
<dbReference type="PANTHER" id="PTHR30349">
    <property type="entry name" value="PHAGE INTEGRASE-RELATED"/>
    <property type="match status" value="1"/>
</dbReference>
<feature type="active site" description="O-(3'-phospho-DNA)-tyrosine intermediate" evidence="9">
    <location>
        <position position="330"/>
    </location>
</feature>
<organism evidence="12 13">
    <name type="scientific">Macrococcus lamae</name>
    <dbReference type="NCBI Taxonomy" id="198484"/>
    <lineage>
        <taxon>Bacteria</taxon>
        <taxon>Bacillati</taxon>
        <taxon>Bacillota</taxon>
        <taxon>Bacilli</taxon>
        <taxon>Bacillales</taxon>
        <taxon>Staphylococcaceae</taxon>
        <taxon>Macrococcus</taxon>
    </lineage>
</organism>
<keyword evidence="2 9" id="KW-0963">Cytoplasm</keyword>
<feature type="active site" evidence="9">
    <location>
        <position position="295"/>
    </location>
</feature>
<evidence type="ECO:0000259" key="11">
    <source>
        <dbReference type="PROSITE" id="PS51900"/>
    </source>
</evidence>
<accession>A0A4R6BUJ8</accession>
<dbReference type="GO" id="GO:0003677">
    <property type="term" value="F:DNA binding"/>
    <property type="evidence" value="ECO:0007669"/>
    <property type="project" value="UniProtKB-UniRule"/>
</dbReference>
<dbReference type="PANTHER" id="PTHR30349:SF77">
    <property type="entry name" value="TYROSINE RECOMBINASE XERC"/>
    <property type="match status" value="1"/>
</dbReference>
<feature type="active site" evidence="9">
    <location>
        <position position="298"/>
    </location>
</feature>
<sequence length="349" mass="40755">MRTSVCCHHSRNVLKTRKSVTRLLLNERLTAWSNLRSRYNIDCQRNLNCDTIQITGGEKVEEQISAFNAYLKNEKNFSIHTLTAYDNDVRSFIDYLNREGLTLETFSYQQARGYLVYLYEKKLTRTSVSRKISSLKTFYRFVQLDKDEVNPFDALIHPKKDQYLPAFFYEEEMSQLFAEIDQGKPFHKRDQLILELLYATGIRVSELVNLKLEDIDEEMMVIKVLGKGNKERIVPFGSFALKSLRNYFPLRQQYVRDHHYLLVNNRGGPLTARGVRYVLDQIIKRAGSVSDIHPHKLRHTFATHLLNEGADLRTVQDLLGHVNLSTTGRYTHVTKEHLRQTYLNAHPRA</sequence>
<feature type="domain" description="Tyr recombinase" evidence="10">
    <location>
        <begin position="163"/>
        <end position="343"/>
    </location>
</feature>
<evidence type="ECO:0000256" key="8">
    <source>
        <dbReference type="ARBA" id="ARBA00023306"/>
    </source>
</evidence>
<dbReference type="Gene3D" id="1.10.443.10">
    <property type="entry name" value="Intergrase catalytic core"/>
    <property type="match status" value="1"/>
</dbReference>
<dbReference type="SUPFAM" id="SSF56349">
    <property type="entry name" value="DNA breaking-rejoining enzymes"/>
    <property type="match status" value="1"/>
</dbReference>
<dbReference type="NCBIfam" id="NF040815">
    <property type="entry name" value="recomb_XerA_Arch"/>
    <property type="match status" value="1"/>
</dbReference>
<dbReference type="GO" id="GO:0007059">
    <property type="term" value="P:chromosome segregation"/>
    <property type="evidence" value="ECO:0007669"/>
    <property type="project" value="UniProtKB-UniRule"/>
</dbReference>
<feature type="active site" evidence="9">
    <location>
        <position position="227"/>
    </location>
</feature>
<dbReference type="CDD" id="cd00798">
    <property type="entry name" value="INT_XerDC_C"/>
    <property type="match status" value="1"/>
</dbReference>
<keyword evidence="13" id="KW-1185">Reference proteome</keyword>
<evidence type="ECO:0000256" key="9">
    <source>
        <dbReference type="HAMAP-Rule" id="MF_01808"/>
    </source>
</evidence>
<evidence type="ECO:0000313" key="13">
    <source>
        <dbReference type="Proteomes" id="UP000294802"/>
    </source>
</evidence>
<dbReference type="InterPro" id="IPR002104">
    <property type="entry name" value="Integrase_catalytic"/>
</dbReference>
<dbReference type="GO" id="GO:0005737">
    <property type="term" value="C:cytoplasm"/>
    <property type="evidence" value="ECO:0007669"/>
    <property type="project" value="UniProtKB-SubCell"/>
</dbReference>
<evidence type="ECO:0000256" key="1">
    <source>
        <dbReference type="ARBA" id="ARBA00004496"/>
    </source>
</evidence>
<dbReference type="GO" id="GO:0051301">
    <property type="term" value="P:cell division"/>
    <property type="evidence" value="ECO:0007669"/>
    <property type="project" value="UniProtKB-KW"/>
</dbReference>
<evidence type="ECO:0000256" key="2">
    <source>
        <dbReference type="ARBA" id="ARBA00022490"/>
    </source>
</evidence>
<dbReference type="Pfam" id="PF00589">
    <property type="entry name" value="Phage_integrase"/>
    <property type="match status" value="1"/>
</dbReference>
<feature type="active site" evidence="9">
    <location>
        <position position="321"/>
    </location>
</feature>
<dbReference type="InterPro" id="IPR010998">
    <property type="entry name" value="Integrase_recombinase_N"/>
</dbReference>
<dbReference type="Pfam" id="PF02899">
    <property type="entry name" value="Phage_int_SAM_1"/>
    <property type="match status" value="1"/>
</dbReference>
<evidence type="ECO:0000259" key="10">
    <source>
        <dbReference type="PROSITE" id="PS51898"/>
    </source>
</evidence>
<feature type="active site" evidence="9">
    <location>
        <position position="203"/>
    </location>
</feature>
<dbReference type="OrthoDB" id="9801717at2"/>
<dbReference type="PROSITE" id="PS51898">
    <property type="entry name" value="TYR_RECOMBINASE"/>
    <property type="match status" value="1"/>
</dbReference>
<name>A0A4R6BUJ8_9STAP</name>
<dbReference type="SUPFAM" id="SSF47823">
    <property type="entry name" value="lambda integrase-like, N-terminal domain"/>
    <property type="match status" value="1"/>
</dbReference>
<evidence type="ECO:0000256" key="5">
    <source>
        <dbReference type="ARBA" id="ARBA00022908"/>
    </source>
</evidence>
<keyword evidence="4 9" id="KW-0159">Chromosome partition</keyword>
<evidence type="ECO:0000256" key="3">
    <source>
        <dbReference type="ARBA" id="ARBA00022618"/>
    </source>
</evidence>
<keyword evidence="3 9" id="KW-0132">Cell division</keyword>
<reference evidence="12 13" key="1">
    <citation type="submission" date="2019-01" db="EMBL/GenBank/DDBJ databases">
        <title>Draft genome sequences of the type strains of six Macrococcus species.</title>
        <authorList>
            <person name="Mazhar S."/>
            <person name="Altermann E."/>
            <person name="Hill C."/>
            <person name="Mcauliffe O."/>
        </authorList>
    </citation>
    <scope>NUCLEOTIDE SEQUENCE [LARGE SCALE GENOMIC DNA]</scope>
    <source>
        <strain evidence="12 13">CCM4815</strain>
    </source>
</reference>
<feature type="domain" description="Core-binding (CB)" evidence="11">
    <location>
        <begin position="58"/>
        <end position="143"/>
    </location>
</feature>
<evidence type="ECO:0000256" key="6">
    <source>
        <dbReference type="ARBA" id="ARBA00023125"/>
    </source>
</evidence>
<comment type="similarity">
    <text evidence="9">Belongs to the 'phage' integrase family. XerC subfamily.</text>
</comment>
<dbReference type="AlphaFoldDB" id="A0A4R6BUJ8"/>
<dbReference type="HAMAP" id="MF_01808">
    <property type="entry name" value="Recomb_XerC_XerD"/>
    <property type="match status" value="1"/>
</dbReference>
<evidence type="ECO:0000256" key="4">
    <source>
        <dbReference type="ARBA" id="ARBA00022829"/>
    </source>
</evidence>
<dbReference type="InterPro" id="IPR023009">
    <property type="entry name" value="Tyrosine_recombinase_XerC/XerD"/>
</dbReference>
<protein>
    <recommendedName>
        <fullName evidence="9">Tyrosine recombinase XerC</fullName>
    </recommendedName>
</protein>
<dbReference type="InterPro" id="IPR004107">
    <property type="entry name" value="Integrase_SAM-like_N"/>
</dbReference>
<dbReference type="PROSITE" id="PS51900">
    <property type="entry name" value="CB"/>
    <property type="match status" value="1"/>
</dbReference>
<dbReference type="GO" id="GO:0009037">
    <property type="term" value="F:tyrosine-based site-specific recombinase activity"/>
    <property type="evidence" value="ECO:0007669"/>
    <property type="project" value="UniProtKB-UniRule"/>
</dbReference>
<dbReference type="GO" id="GO:0006313">
    <property type="term" value="P:DNA transposition"/>
    <property type="evidence" value="ECO:0007669"/>
    <property type="project" value="UniProtKB-UniRule"/>
</dbReference>
<proteinExistence type="inferred from homology"/>
<dbReference type="InterPro" id="IPR011010">
    <property type="entry name" value="DNA_brk_join_enz"/>
</dbReference>
<comment type="function">
    <text evidence="9">Site-specific tyrosine recombinase, which acts by catalyzing the cutting and rejoining of the recombining DNA molecules. The XerC-XerD complex is essential to convert dimers of the bacterial chromosome into monomers to permit their segregation at cell division. It also contributes to the segregational stability of plasmids.</text>
</comment>
<gene>
    <name evidence="9" type="primary">xerC</name>
    <name evidence="12" type="ORF">ERX29_05805</name>
</gene>
<dbReference type="InterPro" id="IPR044068">
    <property type="entry name" value="CB"/>
</dbReference>
<dbReference type="EMBL" id="SCWB01000008">
    <property type="protein sequence ID" value="TDM11896.1"/>
    <property type="molecule type" value="Genomic_DNA"/>
</dbReference>
<evidence type="ECO:0000313" key="12">
    <source>
        <dbReference type="EMBL" id="TDM11896.1"/>
    </source>
</evidence>
<dbReference type="InterPro" id="IPR050090">
    <property type="entry name" value="Tyrosine_recombinase_XerCD"/>
</dbReference>
<keyword evidence="8 9" id="KW-0131">Cell cycle</keyword>
<comment type="subunit">
    <text evidence="9">Forms a cyclic heterotetrameric complex composed of two molecules of XerC and two molecules of XerD.</text>
</comment>